<dbReference type="EMBL" id="JBHSKP010000030">
    <property type="protein sequence ID" value="MFC5156139.1"/>
    <property type="molecule type" value="Genomic_DNA"/>
</dbReference>
<dbReference type="InterPro" id="IPR004111">
    <property type="entry name" value="Repressor_TetR_C"/>
</dbReference>
<dbReference type="Proteomes" id="UP001596160">
    <property type="component" value="Unassembled WGS sequence"/>
</dbReference>
<keyword evidence="1" id="KW-0805">Transcription regulation</keyword>
<dbReference type="InterPro" id="IPR050109">
    <property type="entry name" value="HTH-type_TetR-like_transc_reg"/>
</dbReference>
<keyword evidence="2 4" id="KW-0238">DNA-binding</keyword>
<dbReference type="PROSITE" id="PS50977">
    <property type="entry name" value="HTH_TETR_2"/>
    <property type="match status" value="1"/>
</dbReference>
<evidence type="ECO:0000259" key="5">
    <source>
        <dbReference type="PROSITE" id="PS50977"/>
    </source>
</evidence>
<dbReference type="Pfam" id="PF02909">
    <property type="entry name" value="TetR_C_1"/>
    <property type="match status" value="1"/>
</dbReference>
<dbReference type="SUPFAM" id="SSF48498">
    <property type="entry name" value="Tetracyclin repressor-like, C-terminal domain"/>
    <property type="match status" value="1"/>
</dbReference>
<dbReference type="PANTHER" id="PTHR30055:SF151">
    <property type="entry name" value="TRANSCRIPTIONAL REGULATORY PROTEIN"/>
    <property type="match status" value="1"/>
</dbReference>
<feature type="DNA-binding region" description="H-T-H motif" evidence="4">
    <location>
        <begin position="55"/>
        <end position="74"/>
    </location>
</feature>
<proteinExistence type="predicted"/>
<keyword evidence="7" id="KW-1185">Reference proteome</keyword>
<evidence type="ECO:0000313" key="7">
    <source>
        <dbReference type="Proteomes" id="UP001596160"/>
    </source>
</evidence>
<dbReference type="Gene3D" id="1.10.10.60">
    <property type="entry name" value="Homeodomain-like"/>
    <property type="match status" value="1"/>
</dbReference>
<dbReference type="Gene3D" id="1.10.357.10">
    <property type="entry name" value="Tetracycline Repressor, domain 2"/>
    <property type="match status" value="1"/>
</dbReference>
<dbReference type="PANTHER" id="PTHR30055">
    <property type="entry name" value="HTH-TYPE TRANSCRIPTIONAL REGULATOR RUTR"/>
    <property type="match status" value="1"/>
</dbReference>
<gene>
    <name evidence="6" type="ORF">ACFPRH_30955</name>
</gene>
<protein>
    <submittedName>
        <fullName evidence="6">TetR/AcrR family transcriptional regulator</fullName>
    </submittedName>
</protein>
<accession>A0ABW0AQT0</accession>
<evidence type="ECO:0000256" key="3">
    <source>
        <dbReference type="ARBA" id="ARBA00023163"/>
    </source>
</evidence>
<keyword evidence="3" id="KW-0804">Transcription</keyword>
<evidence type="ECO:0000256" key="2">
    <source>
        <dbReference type="ARBA" id="ARBA00023125"/>
    </source>
</evidence>
<dbReference type="InterPro" id="IPR001647">
    <property type="entry name" value="HTH_TetR"/>
</dbReference>
<organism evidence="6 7">
    <name type="scientific">Streptomyces amakusaensis</name>
    <dbReference type="NCBI Taxonomy" id="67271"/>
    <lineage>
        <taxon>Bacteria</taxon>
        <taxon>Bacillati</taxon>
        <taxon>Actinomycetota</taxon>
        <taxon>Actinomycetes</taxon>
        <taxon>Kitasatosporales</taxon>
        <taxon>Streptomycetaceae</taxon>
        <taxon>Streptomyces</taxon>
    </lineage>
</organism>
<dbReference type="RefSeq" id="WP_344484818.1">
    <property type="nucleotide sequence ID" value="NZ_BAAASB010000026.1"/>
</dbReference>
<dbReference type="SUPFAM" id="SSF46689">
    <property type="entry name" value="Homeodomain-like"/>
    <property type="match status" value="1"/>
</dbReference>
<dbReference type="InterPro" id="IPR009057">
    <property type="entry name" value="Homeodomain-like_sf"/>
</dbReference>
<evidence type="ECO:0000256" key="4">
    <source>
        <dbReference type="PROSITE-ProRule" id="PRU00335"/>
    </source>
</evidence>
<evidence type="ECO:0000256" key="1">
    <source>
        <dbReference type="ARBA" id="ARBA00023015"/>
    </source>
</evidence>
<reference evidence="7" key="1">
    <citation type="journal article" date="2019" name="Int. J. Syst. Evol. Microbiol.">
        <title>The Global Catalogue of Microorganisms (GCM) 10K type strain sequencing project: providing services to taxonomists for standard genome sequencing and annotation.</title>
        <authorList>
            <consortium name="The Broad Institute Genomics Platform"/>
            <consortium name="The Broad Institute Genome Sequencing Center for Infectious Disease"/>
            <person name="Wu L."/>
            <person name="Ma J."/>
        </authorList>
    </citation>
    <scope>NUCLEOTIDE SEQUENCE [LARGE SCALE GENOMIC DNA]</scope>
    <source>
        <strain evidence="7">PCU 266</strain>
    </source>
</reference>
<feature type="domain" description="HTH tetR-type" evidence="5">
    <location>
        <begin position="32"/>
        <end position="92"/>
    </location>
</feature>
<dbReference type="InterPro" id="IPR036271">
    <property type="entry name" value="Tet_transcr_reg_TetR-rel_C_sf"/>
</dbReference>
<comment type="caution">
    <text evidence="6">The sequence shown here is derived from an EMBL/GenBank/DDBJ whole genome shotgun (WGS) entry which is preliminary data.</text>
</comment>
<dbReference type="Pfam" id="PF00440">
    <property type="entry name" value="TetR_N"/>
    <property type="match status" value="1"/>
</dbReference>
<name>A0ABW0AQT0_9ACTN</name>
<sequence>MRDSSEADTGLPASIEAAWGLRGRPAKGPRPGLSLERIVAAAVALAAAEGLDAVSMGRVAKELGVSTMSLYRYVAAKGELYILMLEAAVGPPPPAPDPGTGWREALAAWAAAHRAALRRNLWVLRIPVSGPPATPNSVAWWEQGLAALEETGLDEGQKLYVIMLVTGFVRDEALVTADLAAAIDSTGLTADQVMRRYGRTLQRLADPARYPSVARALASGVLLEPNDPDREFSLGLSILLDGVSALIARHGHAETPAGPQV</sequence>
<evidence type="ECO:0000313" key="6">
    <source>
        <dbReference type="EMBL" id="MFC5156139.1"/>
    </source>
</evidence>